<evidence type="ECO:0000256" key="2">
    <source>
        <dbReference type="ARBA" id="ARBA00023186"/>
    </source>
</evidence>
<comment type="similarity">
    <text evidence="3">Belongs to the UreF family.</text>
</comment>
<dbReference type="PANTHER" id="PTHR33620:SF1">
    <property type="entry name" value="UREASE ACCESSORY PROTEIN F"/>
    <property type="match status" value="1"/>
</dbReference>
<dbReference type="PIRSF" id="PIRSF009467">
    <property type="entry name" value="Ureas_acces_UreF"/>
    <property type="match status" value="1"/>
</dbReference>
<proteinExistence type="inferred from homology"/>
<dbReference type="GO" id="GO:0005737">
    <property type="term" value="C:cytoplasm"/>
    <property type="evidence" value="ECO:0007669"/>
    <property type="project" value="UniProtKB-SubCell"/>
</dbReference>
<organism evidence="4 5">
    <name type="scientific">Hyalangium minutum</name>
    <dbReference type="NCBI Taxonomy" id="394096"/>
    <lineage>
        <taxon>Bacteria</taxon>
        <taxon>Pseudomonadati</taxon>
        <taxon>Myxococcota</taxon>
        <taxon>Myxococcia</taxon>
        <taxon>Myxococcales</taxon>
        <taxon>Cystobacterineae</taxon>
        <taxon>Archangiaceae</taxon>
        <taxon>Hyalangium</taxon>
    </lineage>
</organism>
<dbReference type="GO" id="GO:0016151">
    <property type="term" value="F:nickel cation binding"/>
    <property type="evidence" value="ECO:0007669"/>
    <property type="project" value="UniProtKB-UniRule"/>
</dbReference>
<gene>
    <name evidence="3" type="primary">ureF</name>
    <name evidence="4" type="ORF">DB31_3277</name>
</gene>
<protein>
    <recommendedName>
        <fullName evidence="3">Urease accessory protein UreF</fullName>
    </recommendedName>
</protein>
<keyword evidence="3" id="KW-0963">Cytoplasm</keyword>
<accession>A0A085WTY4</accession>
<keyword evidence="1 3" id="KW-0996">Nickel insertion</keyword>
<reference evidence="4 5" key="1">
    <citation type="submission" date="2014-04" db="EMBL/GenBank/DDBJ databases">
        <title>Genome assembly of Hyalangium minutum DSM 14724.</title>
        <authorList>
            <person name="Sharma G."/>
            <person name="Subramanian S."/>
        </authorList>
    </citation>
    <scope>NUCLEOTIDE SEQUENCE [LARGE SCALE GENOMIC DNA]</scope>
    <source>
        <strain evidence="4 5">DSM 14724</strain>
    </source>
</reference>
<evidence type="ECO:0000313" key="5">
    <source>
        <dbReference type="Proteomes" id="UP000028725"/>
    </source>
</evidence>
<dbReference type="Proteomes" id="UP000028725">
    <property type="component" value="Unassembled WGS sequence"/>
</dbReference>
<comment type="function">
    <text evidence="3">Required for maturation of urease via the functional incorporation of the urease nickel metallocenter.</text>
</comment>
<evidence type="ECO:0000313" key="4">
    <source>
        <dbReference type="EMBL" id="KFE71147.1"/>
    </source>
</evidence>
<evidence type="ECO:0000256" key="3">
    <source>
        <dbReference type="HAMAP-Rule" id="MF_01385"/>
    </source>
</evidence>
<dbReference type="InterPro" id="IPR002639">
    <property type="entry name" value="UreF"/>
</dbReference>
<name>A0A085WTY4_9BACT</name>
<dbReference type="STRING" id="394096.DB31_3277"/>
<dbReference type="PANTHER" id="PTHR33620">
    <property type="entry name" value="UREASE ACCESSORY PROTEIN F"/>
    <property type="match status" value="1"/>
</dbReference>
<dbReference type="Pfam" id="PF01730">
    <property type="entry name" value="UreF"/>
    <property type="match status" value="1"/>
</dbReference>
<evidence type="ECO:0000256" key="1">
    <source>
        <dbReference type="ARBA" id="ARBA00022988"/>
    </source>
</evidence>
<dbReference type="Gene3D" id="1.10.4190.10">
    <property type="entry name" value="Urease accessory protein UreF"/>
    <property type="match status" value="1"/>
</dbReference>
<comment type="caution">
    <text evidence="4">The sequence shown here is derived from an EMBL/GenBank/DDBJ whole genome shotgun (WGS) entry which is preliminary data.</text>
</comment>
<dbReference type="RefSeq" id="WP_044182744.1">
    <property type="nucleotide sequence ID" value="NZ_JMCB01000002.1"/>
</dbReference>
<comment type="subcellular location">
    <subcellularLocation>
        <location evidence="3">Cytoplasm</location>
    </subcellularLocation>
</comment>
<keyword evidence="2 3" id="KW-0143">Chaperone</keyword>
<dbReference type="EMBL" id="JMCB01000002">
    <property type="protein sequence ID" value="KFE71147.1"/>
    <property type="molecule type" value="Genomic_DNA"/>
</dbReference>
<dbReference type="InterPro" id="IPR038277">
    <property type="entry name" value="UreF_sf"/>
</dbReference>
<dbReference type="HAMAP" id="MF_01385">
    <property type="entry name" value="UreF"/>
    <property type="match status" value="1"/>
</dbReference>
<sequence>MTTRWRVLQLADSAFPTGGFSHSAGLEAAAQQGEVPDAAALRTFIEGVLWQAGHGSLPFLRAAYGPDAGPARLDAWCDAFLSNHVANRTSRTQGRTLVATAARIFSEAELQQLHAAIRARTLRAHYAPMFGITLRTLAVPLDQAQELFLHLALRGVASAAVRLGLLGPHEAQRLHDELTGVLGAVLERCGALGLNELSQPAPLVDLLGATHDRLYSRLFLS</sequence>
<comment type="subunit">
    <text evidence="3">UreD, UreF and UreG form a complex that acts as a GTP-hydrolysis-dependent molecular chaperone, activating the urease apoprotein by helping to assemble the nickel containing metallocenter of UreC. The UreE protein probably delivers the nickel.</text>
</comment>
<dbReference type="AlphaFoldDB" id="A0A085WTY4"/>
<keyword evidence="5" id="KW-1185">Reference proteome</keyword>
<dbReference type="OrthoDB" id="9798772at2"/>
<dbReference type="PATRIC" id="fig|394096.3.peg.927"/>